<evidence type="ECO:0000256" key="2">
    <source>
        <dbReference type="ARBA" id="ARBA00023125"/>
    </source>
</evidence>
<dbReference type="GO" id="GO:0003700">
    <property type="term" value="F:DNA-binding transcription factor activity"/>
    <property type="evidence" value="ECO:0007669"/>
    <property type="project" value="TreeGrafter"/>
</dbReference>
<dbReference type="InterPro" id="IPR010982">
    <property type="entry name" value="Lambda_DNA-bd_dom_sf"/>
</dbReference>
<dbReference type="PROSITE" id="PS50943">
    <property type="entry name" value="HTH_CROC1"/>
    <property type="match status" value="1"/>
</dbReference>
<reference evidence="5" key="1">
    <citation type="submission" date="2020-05" db="EMBL/GenBank/DDBJ databases">
        <authorList>
            <person name="Chiriac C."/>
            <person name="Salcher M."/>
            <person name="Ghai R."/>
            <person name="Kavagutti S V."/>
        </authorList>
    </citation>
    <scope>NUCLEOTIDE SEQUENCE</scope>
</reference>
<protein>
    <submittedName>
        <fullName evidence="5">HipB Predicted transcriptional regulators</fullName>
    </submittedName>
</protein>
<dbReference type="PANTHER" id="PTHR46797">
    <property type="entry name" value="HTH-TYPE TRANSCRIPTIONAL REGULATOR"/>
    <property type="match status" value="1"/>
</dbReference>
<dbReference type="EMBL" id="LR797826">
    <property type="protein sequence ID" value="CAB4242209.1"/>
    <property type="molecule type" value="Genomic_DNA"/>
</dbReference>
<keyword evidence="2" id="KW-0238">DNA-binding</keyword>
<proteinExistence type="predicted"/>
<feature type="domain" description="HTH cro/C1-type" evidence="4">
    <location>
        <begin position="8"/>
        <end position="63"/>
    </location>
</feature>
<dbReference type="CDD" id="cd00093">
    <property type="entry name" value="HTH_XRE"/>
    <property type="match status" value="1"/>
</dbReference>
<dbReference type="Pfam" id="PF01381">
    <property type="entry name" value="HTH_3"/>
    <property type="match status" value="1"/>
</dbReference>
<name>A0A6J5TEP4_9CAUD</name>
<dbReference type="PANTHER" id="PTHR46797:SF23">
    <property type="entry name" value="HTH-TYPE TRANSCRIPTIONAL REGULATOR SUTR"/>
    <property type="match status" value="1"/>
</dbReference>
<dbReference type="Gene3D" id="1.10.260.40">
    <property type="entry name" value="lambda repressor-like DNA-binding domains"/>
    <property type="match status" value="1"/>
</dbReference>
<evidence type="ECO:0000256" key="1">
    <source>
        <dbReference type="ARBA" id="ARBA00023015"/>
    </source>
</evidence>
<sequence length="108" mass="12100">MNRISERLKLLRQQRGLSQADVADAIGISRNHIWALENGITKNPSVGILESISNRFCVSMAWLFGETEVDDTAQLLLRQLANMSTEDQQFIHGMIGLMRELTNANSAK</sequence>
<dbReference type="GO" id="GO:0003677">
    <property type="term" value="F:DNA binding"/>
    <property type="evidence" value="ECO:0007669"/>
    <property type="project" value="UniProtKB-KW"/>
</dbReference>
<organism evidence="5">
    <name type="scientific">uncultured Caudovirales phage</name>
    <dbReference type="NCBI Taxonomy" id="2100421"/>
    <lineage>
        <taxon>Viruses</taxon>
        <taxon>Duplodnaviria</taxon>
        <taxon>Heunggongvirae</taxon>
        <taxon>Uroviricota</taxon>
        <taxon>Caudoviricetes</taxon>
        <taxon>Peduoviridae</taxon>
        <taxon>Maltschvirus</taxon>
        <taxon>Maltschvirus maltsch</taxon>
    </lineage>
</organism>
<dbReference type="InterPro" id="IPR050807">
    <property type="entry name" value="TransReg_Diox_bact_type"/>
</dbReference>
<dbReference type="InterPro" id="IPR001387">
    <property type="entry name" value="Cro/C1-type_HTH"/>
</dbReference>
<keyword evidence="1" id="KW-0805">Transcription regulation</keyword>
<gene>
    <name evidence="5" type="ORF">UFOVP83_30</name>
</gene>
<evidence type="ECO:0000256" key="3">
    <source>
        <dbReference type="ARBA" id="ARBA00023163"/>
    </source>
</evidence>
<evidence type="ECO:0000313" key="5">
    <source>
        <dbReference type="EMBL" id="CAB4242209.1"/>
    </source>
</evidence>
<evidence type="ECO:0000259" key="4">
    <source>
        <dbReference type="PROSITE" id="PS50943"/>
    </source>
</evidence>
<keyword evidence="3" id="KW-0804">Transcription</keyword>
<dbReference type="SUPFAM" id="SSF47413">
    <property type="entry name" value="lambda repressor-like DNA-binding domains"/>
    <property type="match status" value="1"/>
</dbReference>
<dbReference type="SMART" id="SM00530">
    <property type="entry name" value="HTH_XRE"/>
    <property type="match status" value="1"/>
</dbReference>
<accession>A0A6J5TEP4</accession>